<dbReference type="SMART" id="SM00862">
    <property type="entry name" value="Trans_reg_C"/>
    <property type="match status" value="1"/>
</dbReference>
<comment type="caution">
    <text evidence="8">The sequence shown here is derived from an EMBL/GenBank/DDBJ whole genome shotgun (WGS) entry which is preliminary data.</text>
</comment>
<protein>
    <recommendedName>
        <fullName evidence="7">OmpR/PhoB-type domain-containing protein</fullName>
    </recommendedName>
</protein>
<evidence type="ECO:0000256" key="6">
    <source>
        <dbReference type="PROSITE-ProRule" id="PRU01091"/>
    </source>
</evidence>
<organism evidence="8 9">
    <name type="scientific">Streptomyces filamentosus</name>
    <name type="common">Streptomyces roseosporus</name>
    <dbReference type="NCBI Taxonomy" id="67294"/>
    <lineage>
        <taxon>Bacteria</taxon>
        <taxon>Bacillati</taxon>
        <taxon>Actinomycetota</taxon>
        <taxon>Actinomycetes</taxon>
        <taxon>Kitasatosporales</taxon>
        <taxon>Streptomycetaceae</taxon>
        <taxon>Streptomyces</taxon>
    </lineage>
</organism>
<dbReference type="EMBL" id="BNBE01000001">
    <property type="protein sequence ID" value="GHF81518.1"/>
    <property type="molecule type" value="Genomic_DNA"/>
</dbReference>
<proteinExistence type="inferred from homology"/>
<dbReference type="GeneID" id="95663643"/>
<reference evidence="8" key="2">
    <citation type="submission" date="2020-09" db="EMBL/GenBank/DDBJ databases">
        <authorList>
            <person name="Sun Q."/>
            <person name="Ohkuma M."/>
        </authorList>
    </citation>
    <scope>NUCLEOTIDE SEQUENCE</scope>
    <source>
        <strain evidence="8">JCM 4122</strain>
    </source>
</reference>
<keyword evidence="4 6" id="KW-0238">DNA-binding</keyword>
<dbReference type="InterPro" id="IPR036388">
    <property type="entry name" value="WH-like_DNA-bd_sf"/>
</dbReference>
<dbReference type="Gene3D" id="1.10.10.10">
    <property type="entry name" value="Winged helix-like DNA-binding domain superfamily/Winged helix DNA-binding domain"/>
    <property type="match status" value="1"/>
</dbReference>
<evidence type="ECO:0000313" key="9">
    <source>
        <dbReference type="Proteomes" id="UP000632849"/>
    </source>
</evidence>
<dbReference type="SMART" id="SM01043">
    <property type="entry name" value="BTAD"/>
    <property type="match status" value="1"/>
</dbReference>
<keyword evidence="9" id="KW-1185">Reference proteome</keyword>
<dbReference type="PANTHER" id="PTHR35807">
    <property type="entry name" value="TRANSCRIPTIONAL REGULATOR REDD-RELATED"/>
    <property type="match status" value="1"/>
</dbReference>
<feature type="domain" description="OmpR/PhoB-type" evidence="7">
    <location>
        <begin position="1"/>
        <end position="100"/>
    </location>
</feature>
<dbReference type="GO" id="GO:0006355">
    <property type="term" value="P:regulation of DNA-templated transcription"/>
    <property type="evidence" value="ECO:0007669"/>
    <property type="project" value="InterPro"/>
</dbReference>
<evidence type="ECO:0000256" key="1">
    <source>
        <dbReference type="ARBA" id="ARBA00005820"/>
    </source>
</evidence>
<dbReference type="InterPro" id="IPR001867">
    <property type="entry name" value="OmpR/PhoB-type_DNA-bd"/>
</dbReference>
<keyword evidence="5" id="KW-0804">Transcription</keyword>
<dbReference type="AlphaFoldDB" id="A0A919BBX3"/>
<dbReference type="RefSeq" id="WP_150236000.1">
    <property type="nucleotide sequence ID" value="NZ_BNBE01000001.1"/>
</dbReference>
<feature type="DNA-binding region" description="OmpR/PhoB-type" evidence="6">
    <location>
        <begin position="1"/>
        <end position="100"/>
    </location>
</feature>
<evidence type="ECO:0000256" key="3">
    <source>
        <dbReference type="ARBA" id="ARBA00023015"/>
    </source>
</evidence>
<evidence type="ECO:0000256" key="5">
    <source>
        <dbReference type="ARBA" id="ARBA00023163"/>
    </source>
</evidence>
<dbReference type="Proteomes" id="UP000632849">
    <property type="component" value="Unassembled WGS sequence"/>
</dbReference>
<accession>A0A919BBX3</accession>
<name>A0A919BBX3_STRFL</name>
<comment type="similarity">
    <text evidence="1">Belongs to the AfsR/DnrI/RedD regulatory family.</text>
</comment>
<dbReference type="Gene3D" id="1.25.40.10">
    <property type="entry name" value="Tetratricopeptide repeat domain"/>
    <property type="match status" value="1"/>
</dbReference>
<evidence type="ECO:0000256" key="4">
    <source>
        <dbReference type="ARBA" id="ARBA00023125"/>
    </source>
</evidence>
<dbReference type="InterPro" id="IPR051677">
    <property type="entry name" value="AfsR-DnrI-RedD_regulator"/>
</dbReference>
<keyword evidence="2" id="KW-0902">Two-component regulatory system</keyword>
<dbReference type="PROSITE" id="PS51755">
    <property type="entry name" value="OMPR_PHOB"/>
    <property type="match status" value="1"/>
</dbReference>
<dbReference type="InterPro" id="IPR011990">
    <property type="entry name" value="TPR-like_helical_dom_sf"/>
</dbReference>
<keyword evidence="3" id="KW-0805">Transcription regulation</keyword>
<dbReference type="InterPro" id="IPR005158">
    <property type="entry name" value="BTAD"/>
</dbReference>
<evidence type="ECO:0000256" key="2">
    <source>
        <dbReference type="ARBA" id="ARBA00023012"/>
    </source>
</evidence>
<reference evidence="8" key="1">
    <citation type="journal article" date="2014" name="Int. J. Syst. Evol. Microbiol.">
        <title>Complete genome sequence of Corynebacterium casei LMG S-19264T (=DSM 44701T), isolated from a smear-ripened cheese.</title>
        <authorList>
            <consortium name="US DOE Joint Genome Institute (JGI-PGF)"/>
            <person name="Walter F."/>
            <person name="Albersmeier A."/>
            <person name="Kalinowski J."/>
            <person name="Ruckert C."/>
        </authorList>
    </citation>
    <scope>NUCLEOTIDE SEQUENCE</scope>
    <source>
        <strain evidence="8">JCM 4122</strain>
    </source>
</reference>
<evidence type="ECO:0000313" key="8">
    <source>
        <dbReference type="EMBL" id="GHF81518.1"/>
    </source>
</evidence>
<dbReference type="Pfam" id="PF00486">
    <property type="entry name" value="Trans_reg_C"/>
    <property type="match status" value="1"/>
</dbReference>
<sequence>MEFGVLGPVVMNDGGISHLPSAPKTRQILALLLLNANTPVPASVCIEELWGTQAPRSAVQTLHTYVLHIRRALAGCPSVTTPEQPKQILVTKHQGYQICVEQGGLDLHHYERHMNDARAAQASGDDQRLAASLRAALAVWRGPTLVDVPAGPRLEARIAGLEETRLTTFERCVEAELRLGLHHGLLGELRALTADHPTHENLHAQYMLALYRSGRVAQALDVYHTLREKLNGELGLEPSPRLRHLQTAMLAANPALGVETAPDAALSLDLLTPHGAPEALEAARR</sequence>
<gene>
    <name evidence="8" type="ORF">GCM10017667_06570</name>
</gene>
<dbReference type="InterPro" id="IPR016032">
    <property type="entry name" value="Sig_transdc_resp-reg_C-effctor"/>
</dbReference>
<evidence type="ECO:0000259" key="7">
    <source>
        <dbReference type="PROSITE" id="PS51755"/>
    </source>
</evidence>
<dbReference type="GO" id="GO:0000160">
    <property type="term" value="P:phosphorelay signal transduction system"/>
    <property type="evidence" value="ECO:0007669"/>
    <property type="project" value="UniProtKB-KW"/>
</dbReference>
<dbReference type="SUPFAM" id="SSF46894">
    <property type="entry name" value="C-terminal effector domain of the bipartite response regulators"/>
    <property type="match status" value="1"/>
</dbReference>
<dbReference type="PANTHER" id="PTHR35807:SF1">
    <property type="entry name" value="TRANSCRIPTIONAL REGULATOR REDD"/>
    <property type="match status" value="1"/>
</dbReference>
<dbReference type="SUPFAM" id="SSF48452">
    <property type="entry name" value="TPR-like"/>
    <property type="match status" value="1"/>
</dbReference>
<dbReference type="GO" id="GO:0003677">
    <property type="term" value="F:DNA binding"/>
    <property type="evidence" value="ECO:0007669"/>
    <property type="project" value="UniProtKB-UniRule"/>
</dbReference>
<dbReference type="CDD" id="cd15831">
    <property type="entry name" value="BTAD"/>
    <property type="match status" value="1"/>
</dbReference>
<dbReference type="Pfam" id="PF03704">
    <property type="entry name" value="BTAD"/>
    <property type="match status" value="1"/>
</dbReference>